<dbReference type="eggNOG" id="COG1913">
    <property type="taxonomic scope" value="Bacteria"/>
</dbReference>
<protein>
    <submittedName>
        <fullName evidence="7">Probable M54 archaelysin family metalloprotease</fullName>
    </submittedName>
</protein>
<evidence type="ECO:0000256" key="2">
    <source>
        <dbReference type="ARBA" id="ARBA00022670"/>
    </source>
</evidence>
<dbReference type="Pfam" id="PF07998">
    <property type="entry name" value="Peptidase_M54"/>
    <property type="match status" value="1"/>
</dbReference>
<organism evidence="7 8">
    <name type="scientific">Flavobacterium indicum (strain DSM 17447 / CIP 109464 / GPTSA100-9)</name>
    <dbReference type="NCBI Taxonomy" id="1094466"/>
    <lineage>
        <taxon>Bacteria</taxon>
        <taxon>Pseudomonadati</taxon>
        <taxon>Bacteroidota</taxon>
        <taxon>Flavobacteriia</taxon>
        <taxon>Flavobacteriales</taxon>
        <taxon>Flavobacteriaceae</taxon>
        <taxon>Flavobacterium</taxon>
    </lineage>
</organism>
<evidence type="ECO:0000313" key="7">
    <source>
        <dbReference type="EMBL" id="CCG53330.1"/>
    </source>
</evidence>
<keyword evidence="6 7" id="KW-0482">Metalloprotease</keyword>
<evidence type="ECO:0000256" key="5">
    <source>
        <dbReference type="ARBA" id="ARBA00022833"/>
    </source>
</evidence>
<dbReference type="HOGENOM" id="CLU_108521_0_0_10"/>
<keyword evidence="2 7" id="KW-0645">Protease</keyword>
<evidence type="ECO:0000313" key="8">
    <source>
        <dbReference type="Proteomes" id="UP000007599"/>
    </source>
</evidence>
<keyword evidence="8" id="KW-1185">Reference proteome</keyword>
<dbReference type="EMBL" id="HE774682">
    <property type="protein sequence ID" value="CCG53330.1"/>
    <property type="molecule type" value="Genomic_DNA"/>
</dbReference>
<evidence type="ECO:0000256" key="1">
    <source>
        <dbReference type="ARBA" id="ARBA00001947"/>
    </source>
</evidence>
<dbReference type="STRING" id="1094466.KQS_06855"/>
<name>H8XQN2_FLAIG</name>
<dbReference type="InterPro" id="IPR012962">
    <property type="entry name" value="Pept_M54_archaemetzincn"/>
</dbReference>
<gene>
    <name evidence="7" type="ordered locus">KQS_06855</name>
</gene>
<dbReference type="KEGG" id="fin:KQS_06855"/>
<comment type="cofactor">
    <cofactor evidence="1">
        <name>Zn(2+)</name>
        <dbReference type="ChEBI" id="CHEBI:29105"/>
    </cofactor>
</comment>
<sequence length="212" mass="23990">MKSNFYFTFILILLSCTSKNESVKTTLKKRIVGIQPYENISIAETKKIAQALDSFYGCKSIVLPPIKHDKKSFISIKSPRYRADSIIRFQNRTIPSHVDYIVGVTNSDISTTKHDTKGNIEKPTWKYSDFGVMGLAYRPGNSAIISTFRLKHKNKKLAFTRFKKVTIHEFGHNLGLPHCPNKKCVMTAAAEKISTIDNENLALCKSCKNKIN</sequence>
<evidence type="ECO:0000256" key="4">
    <source>
        <dbReference type="ARBA" id="ARBA00022801"/>
    </source>
</evidence>
<dbReference type="RefSeq" id="WP_014388455.1">
    <property type="nucleotide sequence ID" value="NC_017025.1"/>
</dbReference>
<dbReference type="SUPFAM" id="SSF55486">
    <property type="entry name" value="Metalloproteases ('zincins'), catalytic domain"/>
    <property type="match status" value="1"/>
</dbReference>
<proteinExistence type="predicted"/>
<dbReference type="CDD" id="cd11375">
    <property type="entry name" value="Peptidase_M54"/>
    <property type="match status" value="1"/>
</dbReference>
<dbReference type="InterPro" id="IPR024079">
    <property type="entry name" value="MetalloPept_cat_dom_sf"/>
</dbReference>
<evidence type="ECO:0000256" key="6">
    <source>
        <dbReference type="ARBA" id="ARBA00023049"/>
    </source>
</evidence>
<dbReference type="GO" id="GO:0008237">
    <property type="term" value="F:metallopeptidase activity"/>
    <property type="evidence" value="ECO:0007669"/>
    <property type="project" value="UniProtKB-KW"/>
</dbReference>
<dbReference type="OrthoDB" id="981600at2"/>
<dbReference type="PANTHER" id="PTHR15910:SF1">
    <property type="entry name" value="ARCHAEMETZINCIN-2"/>
    <property type="match status" value="1"/>
</dbReference>
<dbReference type="PATRIC" id="fig|1094466.5.peg.1350"/>
<dbReference type="PANTHER" id="PTHR15910">
    <property type="entry name" value="ARCHAEMETZINCIN"/>
    <property type="match status" value="1"/>
</dbReference>
<dbReference type="PROSITE" id="PS51257">
    <property type="entry name" value="PROKAR_LIPOPROTEIN"/>
    <property type="match status" value="1"/>
</dbReference>
<keyword evidence="3" id="KW-0479">Metal-binding</keyword>
<dbReference type="GO" id="GO:0046872">
    <property type="term" value="F:metal ion binding"/>
    <property type="evidence" value="ECO:0007669"/>
    <property type="project" value="UniProtKB-KW"/>
</dbReference>
<keyword evidence="5" id="KW-0862">Zinc</keyword>
<accession>H8XQN2</accession>
<dbReference type="Proteomes" id="UP000007599">
    <property type="component" value="Chromosome I"/>
</dbReference>
<evidence type="ECO:0000256" key="3">
    <source>
        <dbReference type="ARBA" id="ARBA00022723"/>
    </source>
</evidence>
<reference evidence="7 8" key="1">
    <citation type="journal article" date="2012" name="J. Bacteriol.">
        <title>Complete Genome Sequence of Flavobacterium indicum GPSTA100-9T, Isolated from Warm Spring Water.</title>
        <authorList>
            <person name="Barbier P."/>
            <person name="Houel A."/>
            <person name="Loux V."/>
            <person name="Poulain J."/>
            <person name="Bernardet J.F."/>
            <person name="Touchon M."/>
            <person name="Duchaud E."/>
        </authorList>
    </citation>
    <scope>NUCLEOTIDE SEQUENCE [LARGE SCALE GENOMIC DNA]</scope>
    <source>
        <strain evidence="8">DSM 17447 / CIP 109464 / GPTSA100-9</strain>
    </source>
</reference>
<keyword evidence="4" id="KW-0378">Hydrolase</keyword>
<dbReference type="GO" id="GO:0006508">
    <property type="term" value="P:proteolysis"/>
    <property type="evidence" value="ECO:0007669"/>
    <property type="project" value="UniProtKB-KW"/>
</dbReference>
<dbReference type="Gene3D" id="3.40.390.10">
    <property type="entry name" value="Collagenase (Catalytic Domain)"/>
    <property type="match status" value="1"/>
</dbReference>
<dbReference type="AlphaFoldDB" id="H8XQN2"/>
<reference evidence="8" key="2">
    <citation type="submission" date="2012-03" db="EMBL/GenBank/DDBJ databases">
        <title>Complete genome sequence of Flavobacterium indicum GPTSA100-9T, isolated from warm spring water.</title>
        <authorList>
            <person name="Barbier P."/>
            <person name="Houel A."/>
            <person name="Loux V."/>
            <person name="Poulain J."/>
            <person name="Bernardet J.-F."/>
            <person name="Touchon M."/>
            <person name="Duchaud E."/>
        </authorList>
    </citation>
    <scope>NUCLEOTIDE SEQUENCE [LARGE SCALE GENOMIC DNA]</scope>
    <source>
        <strain evidence="8">DSM 17447 / CIP 109464 / GPTSA100-9</strain>
    </source>
</reference>